<dbReference type="Gene3D" id="3.30.70.790">
    <property type="entry name" value="UreE, C-terminal domain"/>
    <property type="match status" value="1"/>
</dbReference>
<evidence type="ECO:0000259" key="2">
    <source>
        <dbReference type="Pfam" id="PF09413"/>
    </source>
</evidence>
<organism evidence="3 4">
    <name type="scientific">Thermophagus xiamenensis</name>
    <dbReference type="NCBI Taxonomy" id="385682"/>
    <lineage>
        <taxon>Bacteria</taxon>
        <taxon>Pseudomonadati</taxon>
        <taxon>Bacteroidota</taxon>
        <taxon>Bacteroidia</taxon>
        <taxon>Marinilabiliales</taxon>
        <taxon>Marinilabiliaceae</taxon>
        <taxon>Thermophagus</taxon>
    </lineage>
</organism>
<dbReference type="RefSeq" id="WP_010526066.1">
    <property type="nucleotide sequence ID" value="NZ_AFSL01000002.1"/>
</dbReference>
<feature type="domain" description="DUF2007" evidence="2">
    <location>
        <begin position="17"/>
        <end position="71"/>
    </location>
</feature>
<keyword evidence="1" id="KW-1133">Transmembrane helix</keyword>
<dbReference type="eggNOG" id="ENOG5033FFW">
    <property type="taxonomic scope" value="Bacteria"/>
</dbReference>
<dbReference type="InParanoid" id="A0A1I2C7E6"/>
<protein>
    <submittedName>
        <fullName evidence="3">Putative signal transducing protein</fullName>
    </submittedName>
</protein>
<evidence type="ECO:0000256" key="1">
    <source>
        <dbReference type="SAM" id="Phobius"/>
    </source>
</evidence>
<evidence type="ECO:0000313" key="3">
    <source>
        <dbReference type="EMBL" id="SFE64237.1"/>
    </source>
</evidence>
<name>A0A1I2C7E6_9BACT</name>
<dbReference type="EMBL" id="FONA01000015">
    <property type="protein sequence ID" value="SFE64237.1"/>
    <property type="molecule type" value="Genomic_DNA"/>
</dbReference>
<dbReference type="OrthoDB" id="8480302at2"/>
<evidence type="ECO:0000313" key="4">
    <source>
        <dbReference type="Proteomes" id="UP000181976"/>
    </source>
</evidence>
<keyword evidence="4" id="KW-1185">Reference proteome</keyword>
<dbReference type="InterPro" id="IPR011322">
    <property type="entry name" value="N-reg_PII-like_a/b"/>
</dbReference>
<proteinExistence type="predicted"/>
<keyword evidence="1" id="KW-0472">Membrane</keyword>
<dbReference type="Pfam" id="PF09413">
    <property type="entry name" value="DUF2007"/>
    <property type="match status" value="1"/>
</dbReference>
<dbReference type="SUPFAM" id="SSF54913">
    <property type="entry name" value="GlnB-like"/>
    <property type="match status" value="1"/>
</dbReference>
<dbReference type="InterPro" id="IPR018551">
    <property type="entry name" value="DUF2007"/>
</dbReference>
<dbReference type="STRING" id="385682.SAMN05444380_11537"/>
<accession>A0A1I2C7E6</accession>
<reference evidence="3 4" key="1">
    <citation type="submission" date="2016-10" db="EMBL/GenBank/DDBJ databases">
        <authorList>
            <person name="de Groot N.N."/>
        </authorList>
    </citation>
    <scope>NUCLEOTIDE SEQUENCE [LARGE SCALE GENOMIC DNA]</scope>
    <source>
        <strain evidence="3 4">DSM 19012</strain>
    </source>
</reference>
<feature type="transmembrane region" description="Helical" evidence="1">
    <location>
        <begin position="101"/>
        <end position="123"/>
    </location>
</feature>
<dbReference type="AlphaFoldDB" id="A0A1I2C7E6"/>
<gene>
    <name evidence="3" type="ORF">SAMN05444380_11537</name>
</gene>
<sequence length="125" mass="14136">MEEDQLVTIATFSFAPQMGLVRSKLESEGIECFVKDELVSQTYIYNAVGGIKLQVKASDAQRATSIVEEMGIFDIPDPKPSRMVRFDRMTRRLPLFGKLDLGIRFFAFLVLLAVVLVFVYILLIV</sequence>
<keyword evidence="1" id="KW-0812">Transmembrane</keyword>
<dbReference type="Proteomes" id="UP000181976">
    <property type="component" value="Unassembled WGS sequence"/>
</dbReference>